<dbReference type="InterPro" id="IPR000515">
    <property type="entry name" value="MetI-like"/>
</dbReference>
<feature type="transmembrane region" description="Helical" evidence="8">
    <location>
        <begin position="132"/>
        <end position="154"/>
    </location>
</feature>
<evidence type="ECO:0000256" key="1">
    <source>
        <dbReference type="ARBA" id="ARBA00004651"/>
    </source>
</evidence>
<accession>A0ABP3DFU0</accession>
<comment type="similarity">
    <text evidence="2">Belongs to the binding-protein-dependent transport system permease family. CysTW subfamily.</text>
</comment>
<evidence type="ECO:0000256" key="8">
    <source>
        <dbReference type="RuleBase" id="RU363032"/>
    </source>
</evidence>
<keyword evidence="6 8" id="KW-1133">Transmembrane helix</keyword>
<feature type="transmembrane region" description="Helical" evidence="8">
    <location>
        <begin position="69"/>
        <end position="89"/>
    </location>
</feature>
<feature type="transmembrane region" description="Helical" evidence="8">
    <location>
        <begin position="101"/>
        <end position="120"/>
    </location>
</feature>
<evidence type="ECO:0000256" key="4">
    <source>
        <dbReference type="ARBA" id="ARBA00022475"/>
    </source>
</evidence>
<proteinExistence type="inferred from homology"/>
<keyword evidence="4" id="KW-1003">Cell membrane</keyword>
<dbReference type="PANTHER" id="PTHR43848:SF2">
    <property type="entry name" value="PUTRESCINE TRANSPORT SYSTEM PERMEASE PROTEIN POTI"/>
    <property type="match status" value="1"/>
</dbReference>
<dbReference type="Pfam" id="PF00528">
    <property type="entry name" value="BPD_transp_1"/>
    <property type="match status" value="1"/>
</dbReference>
<dbReference type="PROSITE" id="PS50928">
    <property type="entry name" value="ABC_TM1"/>
    <property type="match status" value="1"/>
</dbReference>
<evidence type="ECO:0000259" key="9">
    <source>
        <dbReference type="PROSITE" id="PS50928"/>
    </source>
</evidence>
<feature type="transmembrane region" description="Helical" evidence="8">
    <location>
        <begin position="9"/>
        <end position="34"/>
    </location>
</feature>
<dbReference type="EMBL" id="BAAAGX010000006">
    <property type="protein sequence ID" value="GAA0231608.1"/>
    <property type="molecule type" value="Genomic_DNA"/>
</dbReference>
<dbReference type="SUPFAM" id="SSF161098">
    <property type="entry name" value="MetI-like"/>
    <property type="match status" value="1"/>
</dbReference>
<comment type="subcellular location">
    <subcellularLocation>
        <location evidence="1 8">Cell membrane</location>
        <topology evidence="1 8">Multi-pass membrane protein</topology>
    </subcellularLocation>
</comment>
<dbReference type="RefSeq" id="WP_344648092.1">
    <property type="nucleotide sequence ID" value="NZ_BAAAGX010000006.1"/>
</dbReference>
<evidence type="ECO:0000256" key="3">
    <source>
        <dbReference type="ARBA" id="ARBA00022448"/>
    </source>
</evidence>
<dbReference type="PANTHER" id="PTHR43848">
    <property type="entry name" value="PUTRESCINE TRANSPORT SYSTEM PERMEASE PROTEIN POTI"/>
    <property type="match status" value="1"/>
</dbReference>
<dbReference type="CDD" id="cd06261">
    <property type="entry name" value="TM_PBP2"/>
    <property type="match status" value="1"/>
</dbReference>
<organism evidence="10 11">
    <name type="scientific">Cryptosporangium japonicum</name>
    <dbReference type="NCBI Taxonomy" id="80872"/>
    <lineage>
        <taxon>Bacteria</taxon>
        <taxon>Bacillati</taxon>
        <taxon>Actinomycetota</taxon>
        <taxon>Actinomycetes</taxon>
        <taxon>Cryptosporangiales</taxon>
        <taxon>Cryptosporangiaceae</taxon>
        <taxon>Cryptosporangium</taxon>
    </lineage>
</organism>
<dbReference type="InterPro" id="IPR051789">
    <property type="entry name" value="Bact_Polyamine_Transport"/>
</dbReference>
<sequence length="268" mass="28956">MTLSRTARIALRTFTFLALGVVYVPLLVVLINSFNRDRTFGWPPSGFTLEWWERTAQNKGALDALLTSVQVGLVATVIALVLGTLASFGLQRHKFFGRDSISLLIVLPIALPGIVTGIALNNAFRTVLGVDLGFFTLVVAHATFCVVIVFNNVIARLRRLGGNLEEASMDLGADMFTTFRLVTFPMLRSALFAGGLLAFALSFDEIIVTTFTAGAGTQTLPIWILNNLFRPNQAPVVNVVAAVLIVLSVVPIYLAQRLSGDSKGGGRF</sequence>
<evidence type="ECO:0000256" key="5">
    <source>
        <dbReference type="ARBA" id="ARBA00022692"/>
    </source>
</evidence>
<evidence type="ECO:0000256" key="7">
    <source>
        <dbReference type="ARBA" id="ARBA00023136"/>
    </source>
</evidence>
<evidence type="ECO:0000313" key="10">
    <source>
        <dbReference type="EMBL" id="GAA0231608.1"/>
    </source>
</evidence>
<evidence type="ECO:0000313" key="11">
    <source>
        <dbReference type="Proteomes" id="UP001500967"/>
    </source>
</evidence>
<evidence type="ECO:0000256" key="2">
    <source>
        <dbReference type="ARBA" id="ARBA00007069"/>
    </source>
</evidence>
<dbReference type="InterPro" id="IPR035906">
    <property type="entry name" value="MetI-like_sf"/>
</dbReference>
<name>A0ABP3DFU0_9ACTN</name>
<reference evidence="11" key="1">
    <citation type="journal article" date="2019" name="Int. J. Syst. Evol. Microbiol.">
        <title>The Global Catalogue of Microorganisms (GCM) 10K type strain sequencing project: providing services to taxonomists for standard genome sequencing and annotation.</title>
        <authorList>
            <consortium name="The Broad Institute Genomics Platform"/>
            <consortium name="The Broad Institute Genome Sequencing Center for Infectious Disease"/>
            <person name="Wu L."/>
            <person name="Ma J."/>
        </authorList>
    </citation>
    <scope>NUCLEOTIDE SEQUENCE [LARGE SCALE GENOMIC DNA]</scope>
    <source>
        <strain evidence="11">JCM 10425</strain>
    </source>
</reference>
<feature type="domain" description="ABC transmembrane type-1" evidence="9">
    <location>
        <begin position="65"/>
        <end position="255"/>
    </location>
</feature>
<dbReference type="Proteomes" id="UP001500967">
    <property type="component" value="Unassembled WGS sequence"/>
</dbReference>
<keyword evidence="11" id="KW-1185">Reference proteome</keyword>
<evidence type="ECO:0000256" key="6">
    <source>
        <dbReference type="ARBA" id="ARBA00022989"/>
    </source>
</evidence>
<comment type="caution">
    <text evidence="10">The sequence shown here is derived from an EMBL/GenBank/DDBJ whole genome shotgun (WGS) entry which is preliminary data.</text>
</comment>
<dbReference type="Gene3D" id="1.10.3720.10">
    <property type="entry name" value="MetI-like"/>
    <property type="match status" value="1"/>
</dbReference>
<protein>
    <submittedName>
        <fullName evidence="10">ABC transporter permease</fullName>
    </submittedName>
</protein>
<feature type="transmembrane region" description="Helical" evidence="8">
    <location>
        <begin position="236"/>
        <end position="255"/>
    </location>
</feature>
<feature type="transmembrane region" description="Helical" evidence="8">
    <location>
        <begin position="190"/>
        <end position="216"/>
    </location>
</feature>
<keyword evidence="3 8" id="KW-0813">Transport</keyword>
<keyword evidence="7 8" id="KW-0472">Membrane</keyword>
<keyword evidence="5 8" id="KW-0812">Transmembrane</keyword>
<gene>
    <name evidence="10" type="ORF">GCM10009539_16270</name>
</gene>